<feature type="compositionally biased region" description="Basic and acidic residues" evidence="1">
    <location>
        <begin position="171"/>
        <end position="198"/>
    </location>
</feature>
<reference evidence="3" key="1">
    <citation type="submission" date="2016-10" db="EMBL/GenBank/DDBJ databases">
        <authorList>
            <person name="Varghese N."/>
            <person name="Submissions S."/>
        </authorList>
    </citation>
    <scope>NUCLEOTIDE SEQUENCE [LARGE SCALE GENOMIC DNA]</scope>
    <source>
        <strain evidence="3">S6-262</strain>
    </source>
</reference>
<dbReference type="AlphaFoldDB" id="A0A1H8EG14"/>
<dbReference type="NCBIfam" id="NF033157">
    <property type="entry name" value="SWFGD_domain"/>
    <property type="match status" value="1"/>
</dbReference>
<keyword evidence="3" id="KW-1185">Reference proteome</keyword>
<dbReference type="STRING" id="1166340.SAMN05192583_2162"/>
<feature type="region of interest" description="Disordered" evidence="1">
    <location>
        <begin position="1"/>
        <end position="149"/>
    </location>
</feature>
<organism evidence="2 3">
    <name type="scientific">Sphingomonas gellani</name>
    <dbReference type="NCBI Taxonomy" id="1166340"/>
    <lineage>
        <taxon>Bacteria</taxon>
        <taxon>Pseudomonadati</taxon>
        <taxon>Pseudomonadota</taxon>
        <taxon>Alphaproteobacteria</taxon>
        <taxon>Sphingomonadales</taxon>
        <taxon>Sphingomonadaceae</taxon>
        <taxon>Sphingomonas</taxon>
    </lineage>
</organism>
<dbReference type="EMBL" id="FOCF01000005">
    <property type="protein sequence ID" value="SEN18330.1"/>
    <property type="molecule type" value="Genomic_DNA"/>
</dbReference>
<dbReference type="InterPro" id="IPR047800">
    <property type="entry name" value="SWFGD_dom"/>
</dbReference>
<protein>
    <recommendedName>
        <fullName evidence="4">DUF2171 domain-containing protein</fullName>
    </recommendedName>
</protein>
<dbReference type="RefSeq" id="WP_093665727.1">
    <property type="nucleotide sequence ID" value="NZ_FOCF01000005.1"/>
</dbReference>
<dbReference type="Pfam" id="PF09939">
    <property type="entry name" value="DUF2171"/>
    <property type="match status" value="1"/>
</dbReference>
<sequence>MGDERYSRTSKAGDYGRNFGSGRDYSYSSAREYQAADRLGDDAHRDWGSREYGNDRYEQRDRSFGGGRDQYRGGYDQGANRDRGYGRPTGYGANMDRSGNSQYHGSYAHDGRRFEDVGRYRDQDDDSRRGRDYGSRDRGYGRQPQGYDYEERGFFARAGDEVRSWFGDEEAERRRQFDEAQDERQYGRDEHSSDRHYQTWRRGQIDALDRDYHEYRNENRDRFNSEFATWRTARQGQRDSLGKVEEHMDVVGSDGEHVGTVDKVRGDRIVLTKSDADAGGHHHSIPSRWIQTVDTKVTLSKTAQEAKNHWRDEERQQPFGSDSNDRTRSDQTTGDRPTAGTNLNKSFSGTY</sequence>
<feature type="compositionally biased region" description="Basic and acidic residues" evidence="1">
    <location>
        <begin position="304"/>
        <end position="316"/>
    </location>
</feature>
<feature type="compositionally biased region" description="Basic and acidic residues" evidence="1">
    <location>
        <begin position="107"/>
        <end position="140"/>
    </location>
</feature>
<dbReference type="Proteomes" id="UP000199206">
    <property type="component" value="Unassembled WGS sequence"/>
</dbReference>
<accession>A0A1H8EG14</accession>
<proteinExistence type="predicted"/>
<feature type="compositionally biased region" description="Polar residues" evidence="1">
    <location>
        <begin position="330"/>
        <end position="351"/>
    </location>
</feature>
<dbReference type="OrthoDB" id="9803697at2"/>
<feature type="region of interest" description="Disordered" evidence="1">
    <location>
        <begin position="170"/>
        <end position="198"/>
    </location>
</feature>
<evidence type="ECO:0008006" key="4">
    <source>
        <dbReference type="Google" id="ProtNLM"/>
    </source>
</evidence>
<evidence type="ECO:0000313" key="2">
    <source>
        <dbReference type="EMBL" id="SEN18330.1"/>
    </source>
</evidence>
<feature type="region of interest" description="Disordered" evidence="1">
    <location>
        <begin position="302"/>
        <end position="351"/>
    </location>
</feature>
<gene>
    <name evidence="2" type="ORF">SAMN05192583_2162</name>
</gene>
<dbReference type="InterPro" id="IPR018684">
    <property type="entry name" value="DUF2171"/>
</dbReference>
<evidence type="ECO:0000256" key="1">
    <source>
        <dbReference type="SAM" id="MobiDB-lite"/>
    </source>
</evidence>
<evidence type="ECO:0000313" key="3">
    <source>
        <dbReference type="Proteomes" id="UP000199206"/>
    </source>
</evidence>
<feature type="compositionally biased region" description="Basic and acidic residues" evidence="1">
    <location>
        <begin position="34"/>
        <end position="63"/>
    </location>
</feature>
<name>A0A1H8EG14_9SPHN</name>